<feature type="transmembrane region" description="Helical" evidence="1">
    <location>
        <begin position="128"/>
        <end position="148"/>
    </location>
</feature>
<keyword evidence="1" id="KW-0812">Transmembrane</keyword>
<feature type="transmembrane region" description="Helical" evidence="1">
    <location>
        <begin position="277"/>
        <end position="294"/>
    </location>
</feature>
<name>A0A0E3S7W2_9EURY</name>
<keyword evidence="3" id="KW-1185">Reference proteome</keyword>
<dbReference type="GeneID" id="24829291"/>
<gene>
    <name evidence="2" type="ORF">MSHOH_0173</name>
</gene>
<feature type="transmembrane region" description="Helical" evidence="1">
    <location>
        <begin position="12"/>
        <end position="30"/>
    </location>
</feature>
<organism evidence="2 3">
    <name type="scientific">Methanosarcina horonobensis HB-1 = JCM 15518</name>
    <dbReference type="NCBI Taxonomy" id="1434110"/>
    <lineage>
        <taxon>Archaea</taxon>
        <taxon>Methanobacteriati</taxon>
        <taxon>Methanobacteriota</taxon>
        <taxon>Stenosarchaea group</taxon>
        <taxon>Methanomicrobia</taxon>
        <taxon>Methanosarcinales</taxon>
        <taxon>Methanosarcinaceae</taxon>
        <taxon>Methanosarcina</taxon>
    </lineage>
</organism>
<dbReference type="OrthoDB" id="110868at2157"/>
<feature type="transmembrane region" description="Helical" evidence="1">
    <location>
        <begin position="476"/>
        <end position="496"/>
    </location>
</feature>
<evidence type="ECO:0000256" key="1">
    <source>
        <dbReference type="SAM" id="Phobius"/>
    </source>
</evidence>
<feature type="transmembrane region" description="Helical" evidence="1">
    <location>
        <begin position="447"/>
        <end position="469"/>
    </location>
</feature>
<keyword evidence="1" id="KW-0472">Membrane</keyword>
<feature type="transmembrane region" description="Helical" evidence="1">
    <location>
        <begin position="183"/>
        <end position="201"/>
    </location>
</feature>
<feature type="transmembrane region" description="Helical" evidence="1">
    <location>
        <begin position="208"/>
        <end position="227"/>
    </location>
</feature>
<feature type="transmembrane region" description="Helical" evidence="1">
    <location>
        <begin position="247"/>
        <end position="270"/>
    </location>
</feature>
<reference evidence="2 3" key="1">
    <citation type="submission" date="2014-07" db="EMBL/GenBank/DDBJ databases">
        <title>Methanogenic archaea and the global carbon cycle.</title>
        <authorList>
            <person name="Henriksen J.R."/>
            <person name="Luke J."/>
            <person name="Reinhart S."/>
            <person name="Benedict M.N."/>
            <person name="Youngblut N.D."/>
            <person name="Metcalf M.E."/>
            <person name="Whitaker R.J."/>
            <person name="Metcalf W.W."/>
        </authorList>
    </citation>
    <scope>NUCLEOTIDE SEQUENCE [LARGE SCALE GENOMIC DNA]</scope>
    <source>
        <strain evidence="2 3">HB-1</strain>
    </source>
</reference>
<feature type="transmembrane region" description="Helical" evidence="1">
    <location>
        <begin position="101"/>
        <end position="121"/>
    </location>
</feature>
<accession>A0A0E3S7W2</accession>
<feature type="transmembrane region" description="Helical" evidence="1">
    <location>
        <begin position="420"/>
        <end position="441"/>
    </location>
</feature>
<keyword evidence="1" id="KW-1133">Transmembrane helix</keyword>
<dbReference type="EMBL" id="CP009516">
    <property type="protein sequence ID" value="AKB76656.1"/>
    <property type="molecule type" value="Genomic_DNA"/>
</dbReference>
<dbReference type="KEGG" id="mhor:MSHOH_0173"/>
<feature type="transmembrane region" description="Helical" evidence="1">
    <location>
        <begin position="36"/>
        <end position="54"/>
    </location>
</feature>
<dbReference type="AlphaFoldDB" id="A0A0E3S7W2"/>
<feature type="transmembrane region" description="Helical" evidence="1">
    <location>
        <begin position="74"/>
        <end position="95"/>
    </location>
</feature>
<dbReference type="Proteomes" id="UP000033101">
    <property type="component" value="Chromosome"/>
</dbReference>
<sequence length="619" mass="71407">MSPTNYFLNQKFDDIIPILGVASSILLIFVCMSFNRTVYLFPGILSLIACMIWFGMRKKTLYNQYAHLSFSTDIILNSLYFIFFSLSILSIYFRPNLYERPLFYFILVSLIVGIMALRIFCNNISNSLFIFQTILIGISISWSQLLIFPSLLGVDPWYHQALTLKILDIHFIPDGYSYSKLPLFHILITLTSLVTGLDYKFATMLSVGLSQIICNVLFIFLLGKFLFNNRIGLLASLLLVVADHHIYMSYWSIPNAFAVVFVLFLLYLLFKVKMNDSVLISIVSILLMVDIILTHSVVSVFTAIILTFYWLGNSVCDILYSKKYTSITKNYSILFIVSMFAWWGFASGHLYSISKLLKWGFSRDIFDKTPTILISKHIATVSFSEQLFNNAGMFSFFALSFVGCFYMMSKRYGNHNTFNFAFIGLIPLFFGFFSLISSHSIVEHRWWYFAEILLSIPLALSFTLITNYFKQNYQSLGLFFLLVVFMSFFLIMSPFANSDNHIFSPNTSITHSFTASELQAVKTTSIIWGGTIKTDRYYANSQKFEYNNFEAFCNEIYQKNPNNFLHSLVLTRKAIINKPFKLFSSIVSLDYDPRILLDEHEFSKIYDCGSVDGRLKLRF</sequence>
<evidence type="ECO:0000313" key="3">
    <source>
        <dbReference type="Proteomes" id="UP000033101"/>
    </source>
</evidence>
<dbReference type="HOGENOM" id="CLU_435916_0_0_2"/>
<dbReference type="RefSeq" id="WP_048136731.1">
    <property type="nucleotide sequence ID" value="NZ_CP009516.1"/>
</dbReference>
<evidence type="ECO:0000313" key="2">
    <source>
        <dbReference type="EMBL" id="AKB76656.1"/>
    </source>
</evidence>
<proteinExistence type="predicted"/>
<feature type="transmembrane region" description="Helical" evidence="1">
    <location>
        <begin position="391"/>
        <end position="408"/>
    </location>
</feature>
<dbReference type="STRING" id="1434110.MSHOH_0173"/>
<protein>
    <recommendedName>
        <fullName evidence="4">Glycosyltransferase RgtA/B/C/D-like domain-containing protein</fullName>
    </recommendedName>
</protein>
<evidence type="ECO:0008006" key="4">
    <source>
        <dbReference type="Google" id="ProtNLM"/>
    </source>
</evidence>
<feature type="transmembrane region" description="Helical" evidence="1">
    <location>
        <begin position="332"/>
        <end position="353"/>
    </location>
</feature>
<dbReference type="PATRIC" id="fig|1434110.4.peg.197"/>